<dbReference type="EMBL" id="JAUZVY010000003">
    <property type="protein sequence ID" value="MDP4529311.1"/>
    <property type="molecule type" value="Genomic_DNA"/>
</dbReference>
<keyword evidence="4" id="KW-1185">Reference proteome</keyword>
<gene>
    <name evidence="3" type="ORF">Q3O59_09735</name>
</gene>
<dbReference type="Gene3D" id="3.30.70.1060">
    <property type="entry name" value="Dimeric alpha+beta barrel"/>
    <property type="match status" value="1"/>
</dbReference>
<comment type="caution">
    <text evidence="3">The sequence shown here is derived from an EMBL/GenBank/DDBJ whole genome shotgun (WGS) entry which is preliminary data.</text>
</comment>
<sequence>MHYLLFYHDLVENYVQRREAFRGQHLAHAKAAHSRGDLILAGALAEPVDGAVLLFQGDSPAVAEQFAQQDPYVVNALVGRWEVRAWNTVVGDMAIVRPN</sequence>
<protein>
    <submittedName>
        <fullName evidence="3">YciI-like protein</fullName>
    </submittedName>
</protein>
<evidence type="ECO:0000259" key="2">
    <source>
        <dbReference type="Pfam" id="PF03795"/>
    </source>
</evidence>
<dbReference type="PANTHER" id="PTHR33606">
    <property type="entry name" value="PROTEIN YCII"/>
    <property type="match status" value="1"/>
</dbReference>
<evidence type="ECO:0000313" key="4">
    <source>
        <dbReference type="Proteomes" id="UP001236258"/>
    </source>
</evidence>
<dbReference type="Proteomes" id="UP001236258">
    <property type="component" value="Unassembled WGS sequence"/>
</dbReference>
<reference evidence="3 4" key="1">
    <citation type="submission" date="2023-08" db="EMBL/GenBank/DDBJ databases">
        <authorList>
            <person name="Joshi A."/>
            <person name="Thite S."/>
        </authorList>
    </citation>
    <scope>NUCLEOTIDE SEQUENCE [LARGE SCALE GENOMIC DNA]</scope>
    <source>
        <strain evidence="3 4">1E1</strain>
    </source>
</reference>
<organism evidence="3 4">
    <name type="scientific">Alkalimonas delamerensis</name>
    <dbReference type="NCBI Taxonomy" id="265981"/>
    <lineage>
        <taxon>Bacteria</taxon>
        <taxon>Pseudomonadati</taxon>
        <taxon>Pseudomonadota</taxon>
        <taxon>Gammaproteobacteria</taxon>
        <taxon>Alkalimonas</taxon>
    </lineage>
</organism>
<evidence type="ECO:0000256" key="1">
    <source>
        <dbReference type="ARBA" id="ARBA00007689"/>
    </source>
</evidence>
<evidence type="ECO:0000313" key="3">
    <source>
        <dbReference type="EMBL" id="MDP4529311.1"/>
    </source>
</evidence>
<comment type="similarity">
    <text evidence="1">Belongs to the YciI family.</text>
</comment>
<accession>A0ABT9GQR1</accession>
<dbReference type="SUPFAM" id="SSF54909">
    <property type="entry name" value="Dimeric alpha+beta barrel"/>
    <property type="match status" value="1"/>
</dbReference>
<dbReference type="Pfam" id="PF03795">
    <property type="entry name" value="YCII"/>
    <property type="match status" value="1"/>
</dbReference>
<name>A0ABT9GQR1_9GAMM</name>
<feature type="domain" description="YCII-related" evidence="2">
    <location>
        <begin position="1"/>
        <end position="87"/>
    </location>
</feature>
<dbReference type="InterPro" id="IPR051807">
    <property type="entry name" value="Sec-metab_biosynth-assoc"/>
</dbReference>
<dbReference type="InterPro" id="IPR011008">
    <property type="entry name" value="Dimeric_a/b-barrel"/>
</dbReference>
<dbReference type="InterPro" id="IPR005545">
    <property type="entry name" value="YCII"/>
</dbReference>
<dbReference type="PANTHER" id="PTHR33606:SF3">
    <property type="entry name" value="PROTEIN YCII"/>
    <property type="match status" value="1"/>
</dbReference>
<dbReference type="NCBIfam" id="NF009508">
    <property type="entry name" value="PRK12866.1"/>
    <property type="match status" value="1"/>
</dbReference>
<dbReference type="RefSeq" id="WP_305945400.1">
    <property type="nucleotide sequence ID" value="NZ_JAUZVY010000003.1"/>
</dbReference>
<proteinExistence type="inferred from homology"/>